<dbReference type="Gene3D" id="3.30.2090.10">
    <property type="entry name" value="Multidrug efflux transporter AcrB TolC docking domain, DN and DC subdomains"/>
    <property type="match status" value="2"/>
</dbReference>
<feature type="transmembrane region" description="Helical" evidence="8">
    <location>
        <begin position="387"/>
        <end position="406"/>
    </location>
</feature>
<evidence type="ECO:0000256" key="4">
    <source>
        <dbReference type="ARBA" id="ARBA00022475"/>
    </source>
</evidence>
<evidence type="ECO:0000313" key="10">
    <source>
        <dbReference type="Proteomes" id="UP001501523"/>
    </source>
</evidence>
<feature type="transmembrane region" description="Helical" evidence="8">
    <location>
        <begin position="361"/>
        <end position="381"/>
    </location>
</feature>
<feature type="transmembrane region" description="Helical" evidence="8">
    <location>
        <begin position="989"/>
        <end position="1015"/>
    </location>
</feature>
<dbReference type="Gene3D" id="1.20.1640.10">
    <property type="entry name" value="Multidrug efflux transporter AcrB transmembrane domain"/>
    <property type="match status" value="2"/>
</dbReference>
<keyword evidence="4" id="KW-1003">Cell membrane</keyword>
<evidence type="ECO:0000256" key="1">
    <source>
        <dbReference type="ARBA" id="ARBA00004651"/>
    </source>
</evidence>
<dbReference type="RefSeq" id="WP_343786164.1">
    <property type="nucleotide sequence ID" value="NZ_BAAAEU010000001.1"/>
</dbReference>
<evidence type="ECO:0000256" key="6">
    <source>
        <dbReference type="ARBA" id="ARBA00022989"/>
    </source>
</evidence>
<comment type="subcellular location">
    <subcellularLocation>
        <location evidence="1">Cell membrane</location>
        <topology evidence="1">Multi-pass membrane protein</topology>
    </subcellularLocation>
</comment>
<dbReference type="PANTHER" id="PTHR32063:SF17">
    <property type="entry name" value="CATION EFFLUX SYSTEM PROTEIN"/>
    <property type="match status" value="1"/>
</dbReference>
<comment type="caution">
    <text evidence="9">The sequence shown here is derived from an EMBL/GenBank/DDBJ whole genome shotgun (WGS) entry which is preliminary data.</text>
</comment>
<dbReference type="SUPFAM" id="SSF82714">
    <property type="entry name" value="Multidrug efflux transporter AcrB TolC docking domain, DN and DC subdomains"/>
    <property type="match status" value="2"/>
</dbReference>
<protein>
    <submittedName>
        <fullName evidence="9">CusA/CzcA family heavy metal efflux RND transporter</fullName>
    </submittedName>
</protein>
<feature type="transmembrane region" description="Helical" evidence="8">
    <location>
        <begin position="469"/>
        <end position="492"/>
    </location>
</feature>
<dbReference type="PRINTS" id="PR00702">
    <property type="entry name" value="ACRIFLAVINRP"/>
</dbReference>
<keyword evidence="5 8" id="KW-0812">Transmembrane</keyword>
<dbReference type="InterPro" id="IPR004763">
    <property type="entry name" value="CusA-like"/>
</dbReference>
<feature type="transmembrane region" description="Helical" evidence="8">
    <location>
        <begin position="524"/>
        <end position="543"/>
    </location>
</feature>
<evidence type="ECO:0000256" key="8">
    <source>
        <dbReference type="SAM" id="Phobius"/>
    </source>
</evidence>
<comment type="similarity">
    <text evidence="2">Belongs to the resistance-nodulation-cell division (RND) (TC 2.A.6) family.</text>
</comment>
<keyword evidence="7 8" id="KW-0472">Membrane</keyword>
<keyword evidence="3" id="KW-0813">Transport</keyword>
<name>A0ABN1IBQ6_9GAMM</name>
<dbReference type="NCBIfam" id="TIGR00914">
    <property type="entry name" value="2A0601"/>
    <property type="match status" value="1"/>
</dbReference>
<feature type="transmembrane region" description="Helical" evidence="8">
    <location>
        <begin position="14"/>
        <end position="34"/>
    </location>
</feature>
<dbReference type="InterPro" id="IPR027463">
    <property type="entry name" value="AcrB_DN_DC_subdom"/>
</dbReference>
<dbReference type="Pfam" id="PF00873">
    <property type="entry name" value="ACR_tran"/>
    <property type="match status" value="1"/>
</dbReference>
<accession>A0ABN1IBQ6</accession>
<reference evidence="9 10" key="1">
    <citation type="journal article" date="2019" name="Int. J. Syst. Evol. Microbiol.">
        <title>The Global Catalogue of Microorganisms (GCM) 10K type strain sequencing project: providing services to taxonomists for standard genome sequencing and annotation.</title>
        <authorList>
            <consortium name="The Broad Institute Genomics Platform"/>
            <consortium name="The Broad Institute Genome Sequencing Center for Infectious Disease"/>
            <person name="Wu L."/>
            <person name="Ma J."/>
        </authorList>
    </citation>
    <scope>NUCLEOTIDE SEQUENCE [LARGE SCALE GENOMIC DNA]</scope>
    <source>
        <strain evidence="9 10">JCM 15421</strain>
    </source>
</reference>
<keyword evidence="10" id="KW-1185">Reference proteome</keyword>
<feature type="transmembrane region" description="Helical" evidence="8">
    <location>
        <begin position="886"/>
        <end position="903"/>
    </location>
</feature>
<evidence type="ECO:0000256" key="7">
    <source>
        <dbReference type="ARBA" id="ARBA00023136"/>
    </source>
</evidence>
<feature type="transmembrane region" description="Helical" evidence="8">
    <location>
        <begin position="335"/>
        <end position="354"/>
    </location>
</feature>
<evidence type="ECO:0000256" key="3">
    <source>
        <dbReference type="ARBA" id="ARBA00022448"/>
    </source>
</evidence>
<dbReference type="EMBL" id="BAAAEU010000001">
    <property type="protein sequence ID" value="GAA0704667.1"/>
    <property type="molecule type" value="Genomic_DNA"/>
</dbReference>
<dbReference type="Gene3D" id="3.30.70.1430">
    <property type="entry name" value="Multidrug efflux transporter AcrB pore domain"/>
    <property type="match status" value="2"/>
</dbReference>
<evidence type="ECO:0000256" key="2">
    <source>
        <dbReference type="ARBA" id="ARBA00010942"/>
    </source>
</evidence>
<dbReference type="Gene3D" id="3.30.70.1320">
    <property type="entry name" value="Multidrug efflux transporter AcrB pore domain like"/>
    <property type="match status" value="1"/>
</dbReference>
<evidence type="ECO:0000313" key="9">
    <source>
        <dbReference type="EMBL" id="GAA0704667.1"/>
    </source>
</evidence>
<feature type="transmembrane region" description="Helical" evidence="8">
    <location>
        <begin position="860"/>
        <end position="879"/>
    </location>
</feature>
<evidence type="ECO:0000256" key="5">
    <source>
        <dbReference type="ARBA" id="ARBA00022692"/>
    </source>
</evidence>
<dbReference type="InterPro" id="IPR001036">
    <property type="entry name" value="Acrflvin-R"/>
</dbReference>
<dbReference type="SUPFAM" id="SSF82693">
    <property type="entry name" value="Multidrug efflux transporter AcrB pore domain, PN1, PN2, PC1 and PC2 subdomains"/>
    <property type="match status" value="3"/>
</dbReference>
<feature type="transmembrane region" description="Helical" evidence="8">
    <location>
        <begin position="915"/>
        <end position="937"/>
    </location>
</feature>
<proteinExistence type="inferred from homology"/>
<keyword evidence="6 8" id="KW-1133">Transmembrane helix</keyword>
<feature type="transmembrane region" description="Helical" evidence="8">
    <location>
        <begin position="958"/>
        <end position="977"/>
    </location>
</feature>
<organism evidence="9 10">
    <name type="scientific">Dokdonella soli</name>
    <dbReference type="NCBI Taxonomy" id="529810"/>
    <lineage>
        <taxon>Bacteria</taxon>
        <taxon>Pseudomonadati</taxon>
        <taxon>Pseudomonadota</taxon>
        <taxon>Gammaproteobacteria</taxon>
        <taxon>Lysobacterales</taxon>
        <taxon>Rhodanobacteraceae</taxon>
        <taxon>Dokdonella</taxon>
    </lineage>
</organism>
<feature type="transmembrane region" description="Helical" evidence="8">
    <location>
        <begin position="426"/>
        <end position="449"/>
    </location>
</feature>
<gene>
    <name evidence="9" type="ORF">GCM10009105_01650</name>
</gene>
<dbReference type="PANTHER" id="PTHR32063">
    <property type="match status" value="1"/>
</dbReference>
<dbReference type="Proteomes" id="UP001501523">
    <property type="component" value="Unassembled WGS sequence"/>
</dbReference>
<sequence>MIERLVALCLRQRIVVWMVFVFVALYGAVSFLQLPIEAYPDIADTTSQVVTQVPGLAAEEVERQITIPLERGLINTPGIEVLRSKSTFALSLITVVFKDGVEDYWSRQRLQERLQNITLPYGAQPGLDALTSPIGEIYRYTLESKTHSLRELSELQLWTVIPRLKAVPGVVDVANFGGLTTTYQLTLDPQRLVKYNLSLAQVEAAVKANNSNAGGSVITRGEQGFVVRGIGLIGGLDDLGNVVVLTTKDGTPVRIRDLGAVTLGNVERHGILGYDHQSDHIEGITLLLKNEPAAEVIPRVHQAVEELNSKLLPPDVKVVPYIDRSMLIGATVHTVSHTLTEGLVLVTLILLLFLGSPRAAIIVALTVPLSLLIAFVFMHHAHIPANLLSLGAIDFGILVDGAIVVLENVLRQREANEGRPLTLRDVYMASIQVGRPVFFATLIIITAYIPLFSFQRVEYKLFSPMAWAVGFSLVGALMVALTLIPGLAYVAYRKPRAVFHNRVIELANTRYQALLGKFASRSRLALGICAASLVVVLGLLLTIGRDFLPYLDEGSLWLQVTLPQGISLNKASEYATDLRNATLEFPEVEHIVTQLGRNDDGTDPFTPSHIECAVTLHPYDTWKSGMTKQELIEKLAARYKRLPGVDVQFNQPMIDGVYDKLAGAHSELVIKVHGEDFAELRRIAVGIMQTLATVSGAVDVAMDQEPPLPQVRITLDREAAARYGLNADDVSDLISSGISGGAQSQLYVGERVYPITVKLAGFTRDDPDKLGDLLLTTPSGAHVPLAQVAKIEIRSGESTITREMGHRHVTVKLNLRGRDLGSFLAEAQPKIDAAVKYDHVKYQVSWGGQFENQQRAQQRLMLIVPIVVALMFVLLYAAFRTARHAILILLTLPLATLGGLLALHLRGMTLNVSSAVGFIALSGVAVQNGIIMVSNLNRWRDSGSDLLDAVIHGAAERFRPVLMTASVAMLGLLPAALAHGLGSDVQRPLATVVVGGLITATVLTLLVLPTLYYLIETRVAERIRTSTRQLDQTLDTDLSGDAT</sequence>
<dbReference type="Gene3D" id="3.30.70.1440">
    <property type="entry name" value="Multidrug efflux transporter AcrB pore domain"/>
    <property type="match status" value="1"/>
</dbReference>
<dbReference type="SUPFAM" id="SSF82866">
    <property type="entry name" value="Multidrug efflux transporter AcrB transmembrane domain"/>
    <property type="match status" value="2"/>
</dbReference>